<accession>A0A2W7R069</accession>
<dbReference type="InterPro" id="IPR001287">
    <property type="entry name" value="NO2-reductase_Cu"/>
</dbReference>
<dbReference type="FunFam" id="2.60.40.420:FF:000093">
    <property type="entry name" value="Copper-containing nitrite reductase"/>
    <property type="match status" value="1"/>
</dbReference>
<evidence type="ECO:0000313" key="17">
    <source>
        <dbReference type="EMBL" id="PZX53914.1"/>
    </source>
</evidence>
<feature type="binding site" description="type 1 copper site" evidence="14">
    <location>
        <position position="126"/>
    </location>
    <ligand>
        <name>Cu cation</name>
        <dbReference type="ChEBI" id="CHEBI:23378"/>
        <label>1</label>
    </ligand>
</feature>
<evidence type="ECO:0000256" key="2">
    <source>
        <dbReference type="ARBA" id="ARBA00001973"/>
    </source>
</evidence>
<dbReference type="NCBIfam" id="TIGR02376">
    <property type="entry name" value="Cu_nitrite_red"/>
    <property type="match status" value="1"/>
</dbReference>
<dbReference type="RefSeq" id="WP_086502316.1">
    <property type="nucleotide sequence ID" value="NZ_MSSV01000015.1"/>
</dbReference>
<reference evidence="17 19" key="1">
    <citation type="submission" date="2018-06" db="EMBL/GenBank/DDBJ databases">
        <title>Genomic Encyclopedia of Archaeal and Bacterial Type Strains, Phase II (KMG-II): from individual species to whole genera.</title>
        <authorList>
            <person name="Goeker M."/>
        </authorList>
    </citation>
    <scope>NUCLEOTIDE SEQUENCE [LARGE SCALE GENOMIC DNA]</scope>
    <source>
        <strain evidence="17 19">DSM 22686</strain>
    </source>
</reference>
<evidence type="ECO:0000313" key="19">
    <source>
        <dbReference type="Proteomes" id="UP000249115"/>
    </source>
</evidence>
<dbReference type="PANTHER" id="PTHR35008">
    <property type="entry name" value="BLL4482 PROTEIN-RELATED"/>
    <property type="match status" value="1"/>
</dbReference>
<evidence type="ECO:0000313" key="18">
    <source>
        <dbReference type="EMBL" id="TXD76685.1"/>
    </source>
</evidence>
<dbReference type="EMBL" id="VORV01000010">
    <property type="protein sequence ID" value="TXD76685.1"/>
    <property type="molecule type" value="Genomic_DNA"/>
</dbReference>
<evidence type="ECO:0000256" key="6">
    <source>
        <dbReference type="ARBA" id="ARBA00017290"/>
    </source>
</evidence>
<evidence type="ECO:0000256" key="8">
    <source>
        <dbReference type="ARBA" id="ARBA00022723"/>
    </source>
</evidence>
<dbReference type="InterPro" id="IPR051459">
    <property type="entry name" value="Cytochrome_c-type_DH"/>
</dbReference>
<dbReference type="Pfam" id="PF00034">
    <property type="entry name" value="Cytochrom_C"/>
    <property type="match status" value="1"/>
</dbReference>
<protein>
    <recommendedName>
        <fullName evidence="6">Copper-containing nitrite reductase</fullName>
        <ecNumber evidence="5">1.7.2.1</ecNumber>
    </recommendedName>
</protein>
<evidence type="ECO:0000256" key="9">
    <source>
        <dbReference type="ARBA" id="ARBA00022737"/>
    </source>
</evidence>
<dbReference type="GO" id="GO:0009055">
    <property type="term" value="F:electron transfer activity"/>
    <property type="evidence" value="ECO:0007669"/>
    <property type="project" value="InterPro"/>
</dbReference>
<comment type="cofactor">
    <cofactor evidence="1 14">
        <name>Cu(+)</name>
        <dbReference type="ChEBI" id="CHEBI:49552"/>
    </cofactor>
</comment>
<dbReference type="CDD" id="cd11020">
    <property type="entry name" value="CuRO_1_CuNIR"/>
    <property type="match status" value="1"/>
</dbReference>
<evidence type="ECO:0000256" key="5">
    <source>
        <dbReference type="ARBA" id="ARBA00011882"/>
    </source>
</evidence>
<gene>
    <name evidence="18" type="primary">nirK</name>
    <name evidence="18" type="ORF">ESW18_15080</name>
    <name evidence="17" type="ORF">LV84_03022</name>
</gene>
<feature type="domain" description="Cytochrome c" evidence="16">
    <location>
        <begin position="377"/>
        <end position="465"/>
    </location>
</feature>
<organism evidence="17 19">
    <name type="scientific">Algoriphagus ratkowskyi</name>
    <dbReference type="NCBI Taxonomy" id="57028"/>
    <lineage>
        <taxon>Bacteria</taxon>
        <taxon>Pseudomonadati</taxon>
        <taxon>Bacteroidota</taxon>
        <taxon>Cytophagia</taxon>
        <taxon>Cytophagales</taxon>
        <taxon>Cyclobacteriaceae</taxon>
        <taxon>Algoriphagus</taxon>
    </lineage>
</organism>
<dbReference type="AlphaFoldDB" id="A0A2W7R069"/>
<name>A0A2W7R069_9BACT</name>
<dbReference type="SUPFAM" id="SSF49503">
    <property type="entry name" value="Cupredoxins"/>
    <property type="match status" value="2"/>
</dbReference>
<dbReference type="InterPro" id="IPR011707">
    <property type="entry name" value="Cu-oxidase-like_N"/>
</dbReference>
<feature type="binding site" description="type 1 copper site" evidence="14">
    <location>
        <position position="162"/>
    </location>
    <ligand>
        <name>Cu cation</name>
        <dbReference type="ChEBI" id="CHEBI:23378"/>
        <label>1</label>
    </ligand>
</feature>
<feature type="binding site" description="type 1 copper site" evidence="14">
    <location>
        <position position="121"/>
    </location>
    <ligand>
        <name>Cu cation</name>
        <dbReference type="ChEBI" id="CHEBI:23378"/>
        <label>1</label>
    </ligand>
</feature>
<reference evidence="18 20" key="2">
    <citation type="submission" date="2019-08" db="EMBL/GenBank/DDBJ databases">
        <title>Genome of Algoriphagus ratkowskyi IC026.</title>
        <authorList>
            <person name="Bowman J.P."/>
        </authorList>
    </citation>
    <scope>NUCLEOTIDE SEQUENCE [LARGE SCALE GENOMIC DNA]</scope>
    <source>
        <strain evidence="18 20">IC026</strain>
    </source>
</reference>
<evidence type="ECO:0000259" key="16">
    <source>
        <dbReference type="PROSITE" id="PS51007"/>
    </source>
</evidence>
<feature type="binding site" description="type 1 copper site" evidence="14">
    <location>
        <position position="175"/>
    </location>
    <ligand>
        <name>Cu cation</name>
        <dbReference type="ChEBI" id="CHEBI:23378"/>
        <label>1</label>
    </ligand>
</feature>
<comment type="cofactor">
    <cofactor evidence="2 14">
        <name>Cu(2+)</name>
        <dbReference type="ChEBI" id="CHEBI:29036"/>
    </cofactor>
</comment>
<feature type="binding site" description="type 1 copper site" evidence="14">
    <location>
        <position position="161"/>
    </location>
    <ligand>
        <name>Cu cation</name>
        <dbReference type="ChEBI" id="CHEBI:23378"/>
        <label>1</label>
    </ligand>
</feature>
<dbReference type="InterPro" id="IPR036909">
    <property type="entry name" value="Cyt_c-like_dom_sf"/>
</dbReference>
<comment type="catalytic activity">
    <reaction evidence="13">
        <text>nitric oxide + Fe(III)-[cytochrome c] + H2O = Fe(II)-[cytochrome c] + nitrite + 2 H(+)</text>
        <dbReference type="Rhea" id="RHEA:15233"/>
        <dbReference type="Rhea" id="RHEA-COMP:10350"/>
        <dbReference type="Rhea" id="RHEA-COMP:14399"/>
        <dbReference type="ChEBI" id="CHEBI:15377"/>
        <dbReference type="ChEBI" id="CHEBI:15378"/>
        <dbReference type="ChEBI" id="CHEBI:16301"/>
        <dbReference type="ChEBI" id="CHEBI:16480"/>
        <dbReference type="ChEBI" id="CHEBI:29033"/>
        <dbReference type="ChEBI" id="CHEBI:29034"/>
        <dbReference type="EC" id="1.7.2.1"/>
    </reaction>
</comment>
<evidence type="ECO:0000256" key="13">
    <source>
        <dbReference type="ARBA" id="ARBA00049340"/>
    </source>
</evidence>
<dbReference type="Gene3D" id="2.60.40.420">
    <property type="entry name" value="Cupredoxins - blue copper proteins"/>
    <property type="match status" value="2"/>
</dbReference>
<evidence type="ECO:0000256" key="15">
    <source>
        <dbReference type="PROSITE-ProRule" id="PRU00433"/>
    </source>
</evidence>
<evidence type="ECO:0000313" key="20">
    <source>
        <dbReference type="Proteomes" id="UP000321927"/>
    </source>
</evidence>
<evidence type="ECO:0000256" key="14">
    <source>
        <dbReference type="PIRSR" id="PIRSR601287-1"/>
    </source>
</evidence>
<dbReference type="Proteomes" id="UP000249115">
    <property type="component" value="Unassembled WGS sequence"/>
</dbReference>
<dbReference type="SUPFAM" id="SSF46626">
    <property type="entry name" value="Cytochrome c"/>
    <property type="match status" value="1"/>
</dbReference>
<sequence length="484" mass="51651">MNYQIVSKIVKILTLGTVISLAGCSGSGHENRENSMDIKTQGSMTAQLTSPPYVPEPIGSRPAKQLIVDMEIVEEEGQMANGVSYMYWTFGGTVPGSFIRTRVGDEVEFTLKNHPNNKLPHNIDLHAVTGPGGGASSSFVAPGHEITFSFKTLNPGLYVYHCATAPVGMHIANGMYGLILVEPAGGLSKVDKEFYIMQGDFYTKGKNGDPGLQPFDMQKAIDEHADYVVFNGSTNALTGDNAITAEVGETIRLYVGNGGPNLSSAFHVIGEIFDKVYVEGGSLINHNVQTTMIPAGGAAIVEFKVEAPGTLVLVDHAIFRAFNKGALGMLKVTGEENPTVYSGTIQEGIYQPEGGSIQTMPGDQGAPEAPVAGSVSERIEMGKRIYARTCLACHQEEGQGIPNAFPPLAKADYLNADVERAIGIVLHGLTGEITVNGNNYNSVMTAQTLTDEQVANVLTYVYNSWGNNGTEVTPIMVTKVKSSH</sequence>
<evidence type="ECO:0000256" key="3">
    <source>
        <dbReference type="ARBA" id="ARBA00010609"/>
    </source>
</evidence>
<feature type="binding site" description="type 1 copper site" evidence="14">
    <location>
        <position position="316"/>
    </location>
    <ligand>
        <name>Cu cation</name>
        <dbReference type="ChEBI" id="CHEBI:23378"/>
        <label>1</label>
    </ligand>
</feature>
<keyword evidence="7 15" id="KW-0349">Heme</keyword>
<evidence type="ECO:0000256" key="12">
    <source>
        <dbReference type="ARBA" id="ARBA00023008"/>
    </source>
</evidence>
<dbReference type="Proteomes" id="UP000321927">
    <property type="component" value="Unassembled WGS sequence"/>
</dbReference>
<dbReference type="EMBL" id="QKZU01000011">
    <property type="protein sequence ID" value="PZX53914.1"/>
    <property type="molecule type" value="Genomic_DNA"/>
</dbReference>
<keyword evidence="12 14" id="KW-0186">Copper</keyword>
<evidence type="ECO:0000256" key="11">
    <source>
        <dbReference type="ARBA" id="ARBA00023004"/>
    </source>
</evidence>
<comment type="subunit">
    <text evidence="4">Homotrimer.</text>
</comment>
<keyword evidence="8 14" id="KW-0479">Metal-binding</keyword>
<evidence type="ECO:0000256" key="7">
    <source>
        <dbReference type="ARBA" id="ARBA00022617"/>
    </source>
</evidence>
<dbReference type="PANTHER" id="PTHR35008:SF8">
    <property type="entry name" value="ALCOHOL DEHYDROGENASE CYTOCHROME C SUBUNIT"/>
    <property type="match status" value="1"/>
</dbReference>
<dbReference type="PRINTS" id="PR00695">
    <property type="entry name" value="CUNO2RDTASE"/>
</dbReference>
<comment type="caution">
    <text evidence="17">The sequence shown here is derived from an EMBL/GenBank/DDBJ whole genome shotgun (WGS) entry which is preliminary data.</text>
</comment>
<dbReference type="Pfam" id="PF07732">
    <property type="entry name" value="Cu-oxidase_3"/>
    <property type="match status" value="1"/>
</dbReference>
<evidence type="ECO:0000256" key="10">
    <source>
        <dbReference type="ARBA" id="ARBA00023002"/>
    </source>
</evidence>
<feature type="binding site" description="type 1 copper site" evidence="14">
    <location>
        <position position="170"/>
    </location>
    <ligand>
        <name>Cu cation</name>
        <dbReference type="ChEBI" id="CHEBI:23378"/>
        <label>1</label>
    </ligand>
</feature>
<dbReference type="Gene3D" id="1.10.760.10">
    <property type="entry name" value="Cytochrome c-like domain"/>
    <property type="match status" value="1"/>
</dbReference>
<dbReference type="EC" id="1.7.2.1" evidence="5"/>
<keyword evidence="9" id="KW-0677">Repeat</keyword>
<keyword evidence="10 18" id="KW-0560">Oxidoreductase</keyword>
<dbReference type="GO" id="GO:0050421">
    <property type="term" value="F:nitrite reductase (NO-forming) activity"/>
    <property type="evidence" value="ECO:0007669"/>
    <property type="project" value="UniProtKB-EC"/>
</dbReference>
<dbReference type="InterPro" id="IPR009056">
    <property type="entry name" value="Cyt_c-like_dom"/>
</dbReference>
<dbReference type="CDD" id="cd04208">
    <property type="entry name" value="CuRO_2_CuNIR"/>
    <property type="match status" value="1"/>
</dbReference>
<evidence type="ECO:0000256" key="1">
    <source>
        <dbReference type="ARBA" id="ARBA00001960"/>
    </source>
</evidence>
<dbReference type="InterPro" id="IPR008972">
    <property type="entry name" value="Cupredoxin"/>
</dbReference>
<dbReference type="GO" id="GO:0020037">
    <property type="term" value="F:heme binding"/>
    <property type="evidence" value="ECO:0007669"/>
    <property type="project" value="InterPro"/>
</dbReference>
<keyword evidence="11 15" id="KW-0408">Iron</keyword>
<dbReference type="OrthoDB" id="9811395at2"/>
<keyword evidence="20" id="KW-1185">Reference proteome</keyword>
<dbReference type="PROSITE" id="PS51007">
    <property type="entry name" value="CYTC"/>
    <property type="match status" value="1"/>
</dbReference>
<evidence type="ECO:0000256" key="4">
    <source>
        <dbReference type="ARBA" id="ARBA00011233"/>
    </source>
</evidence>
<proteinExistence type="inferred from homology"/>
<dbReference type="GO" id="GO:0005507">
    <property type="term" value="F:copper ion binding"/>
    <property type="evidence" value="ECO:0007669"/>
    <property type="project" value="InterPro"/>
</dbReference>
<comment type="similarity">
    <text evidence="3">Belongs to the multicopper oxidase family.</text>
</comment>